<dbReference type="InterPro" id="IPR055797">
    <property type="entry name" value="DUF7373"/>
</dbReference>
<sequence>MGRRKTIASITGAAVLLLTGCSSTVAGTAVAPSSLAPKLDTGNYPTTPRNVVAKTDADAWQQEGWRVADAVVNPREIDPEIATPAAGSLPVFNTGYFTTEGGQCILTRQNVAEVGPGQVLTGFMARATSADKQKGLTVGLLRFRDDAAARRAVQVIEPVATGNCGTKAVRVEVSFAGAGMVAVAAAFTEGTTKPDAATQTRLTTAAIKAQIKNLHVYAPAQMPPGESRPRVTMDVDGIVSRTIKSADPSYFGLSDEIGLFGGWMTPHVFELSIGTAGTLAGLQLVGRTTLTSVMRFKDQAAATAAKSVLLVGTPQSVPGVPDDNAGCVPQEAFVACVAQVGRHLTFIGQATEVQSRQAVAAAYLILKAAGDK</sequence>
<dbReference type="RefSeq" id="WP_146560049.1">
    <property type="nucleotide sequence ID" value="NZ_VIGW01000002.1"/>
</dbReference>
<dbReference type="AlphaFoldDB" id="A0A5C5RD19"/>
<dbReference type="OrthoDB" id="4398318at2"/>
<organism evidence="3 4">
    <name type="scientific">Tsukamurella asaccharolytica</name>
    <dbReference type="NCBI Taxonomy" id="2592067"/>
    <lineage>
        <taxon>Bacteria</taxon>
        <taxon>Bacillati</taxon>
        <taxon>Actinomycetota</taxon>
        <taxon>Actinomycetes</taxon>
        <taxon>Mycobacteriales</taxon>
        <taxon>Tsukamurellaceae</taxon>
        <taxon>Tsukamurella</taxon>
    </lineage>
</organism>
<proteinExistence type="predicted"/>
<feature type="domain" description="DUF7373" evidence="2">
    <location>
        <begin position="53"/>
        <end position="161"/>
    </location>
</feature>
<dbReference type="Proteomes" id="UP000317291">
    <property type="component" value="Unassembled WGS sequence"/>
</dbReference>
<evidence type="ECO:0000259" key="2">
    <source>
        <dbReference type="Pfam" id="PF24088"/>
    </source>
</evidence>
<dbReference type="Pfam" id="PF24088">
    <property type="entry name" value="DUF7373"/>
    <property type="match status" value="1"/>
</dbReference>
<dbReference type="PROSITE" id="PS51257">
    <property type="entry name" value="PROKAR_LIPOPROTEIN"/>
    <property type="match status" value="1"/>
</dbReference>
<feature type="chain" id="PRO_5039296956" description="DUF7373 domain-containing protein" evidence="1">
    <location>
        <begin position="27"/>
        <end position="372"/>
    </location>
</feature>
<dbReference type="EMBL" id="VIGW01000002">
    <property type="protein sequence ID" value="TWS20830.1"/>
    <property type="molecule type" value="Genomic_DNA"/>
</dbReference>
<protein>
    <recommendedName>
        <fullName evidence="2">DUF7373 domain-containing protein</fullName>
    </recommendedName>
</protein>
<name>A0A5C5RD19_9ACTN</name>
<gene>
    <name evidence="3" type="ORF">FK529_05800</name>
</gene>
<evidence type="ECO:0000313" key="3">
    <source>
        <dbReference type="EMBL" id="TWS20830.1"/>
    </source>
</evidence>
<evidence type="ECO:0000256" key="1">
    <source>
        <dbReference type="SAM" id="SignalP"/>
    </source>
</evidence>
<comment type="caution">
    <text evidence="3">The sequence shown here is derived from an EMBL/GenBank/DDBJ whole genome shotgun (WGS) entry which is preliminary data.</text>
</comment>
<keyword evidence="1" id="KW-0732">Signal</keyword>
<reference evidence="3 4" key="1">
    <citation type="submission" date="2019-06" db="EMBL/GenBank/DDBJ databases">
        <title>Tsukamurella conjunctivitidis sp. nov., Tsukamurella assacharolytica sp. nov. and Tsukamurella sputae sp. nov. isolated from patients with conjunctivitis, bacteraemia (lymphoma) and respiratory infection (sputum) in Hong Kong.</title>
        <authorList>
            <person name="Teng J.L.L."/>
            <person name="Lee H.H."/>
            <person name="Fong J.Y.H."/>
            <person name="Fok K.M.N."/>
            <person name="Lau S.K.P."/>
            <person name="Woo P.C.Y."/>
        </authorList>
    </citation>
    <scope>NUCLEOTIDE SEQUENCE [LARGE SCALE GENOMIC DNA]</scope>
    <source>
        <strain evidence="3 4">HKU71</strain>
    </source>
</reference>
<evidence type="ECO:0000313" key="4">
    <source>
        <dbReference type="Proteomes" id="UP000317291"/>
    </source>
</evidence>
<feature type="signal peptide" evidence="1">
    <location>
        <begin position="1"/>
        <end position="26"/>
    </location>
</feature>
<keyword evidence="4" id="KW-1185">Reference proteome</keyword>
<accession>A0A5C5RD19</accession>